<dbReference type="EMBL" id="ML145236">
    <property type="protein sequence ID" value="TBU52813.1"/>
    <property type="molecule type" value="Genomic_DNA"/>
</dbReference>
<accession>A0A4V2K6M8</accession>
<feature type="region of interest" description="Disordered" evidence="1">
    <location>
        <begin position="543"/>
        <end position="565"/>
    </location>
</feature>
<feature type="compositionally biased region" description="Acidic residues" evidence="1">
    <location>
        <begin position="993"/>
        <end position="1021"/>
    </location>
</feature>
<protein>
    <submittedName>
        <fullName evidence="2">Uncharacterized protein</fullName>
    </submittedName>
</protein>
<dbReference type="Pfam" id="PF18759">
    <property type="entry name" value="Plavaka"/>
    <property type="match status" value="1"/>
</dbReference>
<evidence type="ECO:0000313" key="3">
    <source>
        <dbReference type="Proteomes" id="UP000292082"/>
    </source>
</evidence>
<evidence type="ECO:0000313" key="2">
    <source>
        <dbReference type="EMBL" id="TBU52813.1"/>
    </source>
</evidence>
<keyword evidence="3" id="KW-1185">Reference proteome</keyword>
<dbReference type="InterPro" id="IPR041078">
    <property type="entry name" value="Plavaka"/>
</dbReference>
<sequence>MEWQYTGSLTKSGGELQRLVDEVLLDDRFQKEDLRGFNLDREQRRLDEHALTGGAFSTQDGWREASVMLHLPKPGLEQEDEEHCPAFIVNNIWVRSMLEVVKCGFQDISARKFHCVPHKLYRTRTTAEEPNAQPERLYTDLYNSDKMIEEHERLQKRPRNPADAPEVEYVVGGIMVYSDSTHLTNFGTASLWPIYAFFGNLSKYLRLKPSMFAAHHLAYIPSLPANLLRFYEDTYGAPASAAVIRMLKYDLVQKIWLTLLDADFMHAFEHGVLIVCGDGVTRRVFPRIFTYSADYPEKCLVACLKTLARCACPDCTTDKCDFWKMGMKQDMAARVKNARQDTSVIQQLIARVRRWIFEDGTVPDGNSVKKTKLGFLSMTPTRSAFSQRFASFGLNVYELFVPDLLHEMELGVWKGTFTHLVRMIIAAGGDRVQMLDERFSMLPTFGRATIRRFGDTVSAMKKLAARDFEQMLKCAMPCFENLLAEPYNGIVLDMLFELARWHALAKLQLHSETTIAALDTSTGTLGQSMRAFLRHVCPHFATQELPKETQSRQRHKAASGRNKQSAMASSKFRAFNVLNTYKYHRLGDYARGISEIGTTDNTSTQTGEFEHRRVKQFYRRTNKNRTFGRQIALEVRRAEIINKIKQTWGETVKPRNKRHKAKVARAARGKRLHVRFEHAEPLPPTQPDRHYHVSDETRYPVKLEDFLFENHGDPACENFEWDLKAHLLRRLPGGQALPPDYIANFDDVFSVRIENNRLYRHKVLRINYTTYDMRRAQDSINPRTHPDIMMLAPEGSPHPYLYARVISIFHIEAFRAGDDLDGAGDTDMQTIQVLWVRWFDLDSSAPGGFKARRLPRLQWAALDDNAFGFVSPDQVLRAAHLMPAFAHGQSDSALPGYSIARQEDEDDLDWNRHYVGIFADRDMFMRYYGGAVGHQRGDPGARHAPPVAPEPINPLTGDLYDDEPEEDGSHADADGVNSDGEDGELTGSSGNNSEEDAETEEDDDDDLGPEDGEVELGEDERELAQAGFAPL</sequence>
<name>A0A4V2K6M8_9APHY</name>
<reference evidence="2 3" key="1">
    <citation type="submission" date="2019-01" db="EMBL/GenBank/DDBJ databases">
        <title>Draft genome sequences of three monokaryotic isolates of the white-rot basidiomycete fungus Dichomitus squalens.</title>
        <authorList>
            <consortium name="DOE Joint Genome Institute"/>
            <person name="Lopez S.C."/>
            <person name="Andreopoulos B."/>
            <person name="Pangilinan J."/>
            <person name="Lipzen A."/>
            <person name="Riley R."/>
            <person name="Ahrendt S."/>
            <person name="Ng V."/>
            <person name="Barry K."/>
            <person name="Daum C."/>
            <person name="Grigoriev I.V."/>
            <person name="Hilden K.S."/>
            <person name="Makela M.R."/>
            <person name="de Vries R.P."/>
        </authorList>
    </citation>
    <scope>NUCLEOTIDE SEQUENCE [LARGE SCALE GENOMIC DNA]</scope>
    <source>
        <strain evidence="2 3">CBS 464.89</strain>
    </source>
</reference>
<feature type="region of interest" description="Disordered" evidence="1">
    <location>
        <begin position="935"/>
        <end position="1031"/>
    </location>
</feature>
<dbReference type="STRING" id="114155.A0A4V2K6M8"/>
<organism evidence="2 3">
    <name type="scientific">Dichomitus squalens</name>
    <dbReference type="NCBI Taxonomy" id="114155"/>
    <lineage>
        <taxon>Eukaryota</taxon>
        <taxon>Fungi</taxon>
        <taxon>Dikarya</taxon>
        <taxon>Basidiomycota</taxon>
        <taxon>Agaricomycotina</taxon>
        <taxon>Agaricomycetes</taxon>
        <taxon>Polyporales</taxon>
        <taxon>Polyporaceae</taxon>
        <taxon>Dichomitus</taxon>
    </lineage>
</organism>
<gene>
    <name evidence="2" type="ORF">BD310DRAFT_995867</name>
</gene>
<proteinExistence type="predicted"/>
<evidence type="ECO:0000256" key="1">
    <source>
        <dbReference type="SAM" id="MobiDB-lite"/>
    </source>
</evidence>
<dbReference type="Proteomes" id="UP000292082">
    <property type="component" value="Unassembled WGS sequence"/>
</dbReference>
<dbReference type="AlphaFoldDB" id="A0A4V2K6M8"/>
<dbReference type="OMA" id="HERMNDE"/>